<dbReference type="GO" id="GO:0032259">
    <property type="term" value="P:methylation"/>
    <property type="evidence" value="ECO:0007669"/>
    <property type="project" value="UniProtKB-KW"/>
</dbReference>
<dbReference type="SUPFAM" id="SSF54928">
    <property type="entry name" value="RNA-binding domain, RBD"/>
    <property type="match status" value="1"/>
</dbReference>
<keyword evidence="2 6" id="KW-0808">Transferase</keyword>
<feature type="binding site" evidence="6">
    <location>
        <position position="518"/>
    </location>
    <ligand>
        <name>S-adenosyl-L-methionine</name>
        <dbReference type="ChEBI" id="CHEBI:59789"/>
    </ligand>
</feature>
<evidence type="ECO:0000313" key="9">
    <source>
        <dbReference type="Proteomes" id="UP000695007"/>
    </source>
</evidence>
<dbReference type="EC" id="2.1.1.35" evidence="4"/>
<evidence type="ECO:0000256" key="2">
    <source>
        <dbReference type="ARBA" id="ARBA00022679"/>
    </source>
</evidence>
<keyword evidence="1 6" id="KW-0489">Methyltransferase</keyword>
<dbReference type="Proteomes" id="UP000695007">
    <property type="component" value="Unplaced"/>
</dbReference>
<feature type="region of interest" description="Disordered" evidence="8">
    <location>
        <begin position="21"/>
        <end position="45"/>
    </location>
</feature>
<evidence type="ECO:0000256" key="4">
    <source>
        <dbReference type="ARBA" id="ARBA00033763"/>
    </source>
</evidence>
<protein>
    <recommendedName>
        <fullName evidence="4">tRNA (uracil(54)-C(5))-methyltransferase</fullName>
        <ecNumber evidence="4">2.1.1.35</ecNumber>
    </recommendedName>
</protein>
<evidence type="ECO:0000256" key="5">
    <source>
        <dbReference type="ARBA" id="ARBA00047278"/>
    </source>
</evidence>
<feature type="active site" evidence="7">
    <location>
        <position position="546"/>
    </location>
</feature>
<evidence type="ECO:0000256" key="1">
    <source>
        <dbReference type="ARBA" id="ARBA00022603"/>
    </source>
</evidence>
<dbReference type="PROSITE" id="PS01230">
    <property type="entry name" value="TRMA_1"/>
    <property type="match status" value="1"/>
</dbReference>
<dbReference type="GeneID" id="105364564"/>
<evidence type="ECO:0000256" key="3">
    <source>
        <dbReference type="ARBA" id="ARBA00022691"/>
    </source>
</evidence>
<dbReference type="InterPro" id="IPR035979">
    <property type="entry name" value="RBD_domain_sf"/>
</dbReference>
<dbReference type="Gene3D" id="3.30.70.330">
    <property type="match status" value="1"/>
</dbReference>
<accession>A0AAJ6YMM8</accession>
<comment type="caution">
    <text evidence="6">Lacks conserved residue(s) required for the propagation of feature annotation.</text>
</comment>
<feature type="binding site" evidence="6">
    <location>
        <position position="419"/>
    </location>
    <ligand>
        <name>S-adenosyl-L-methionine</name>
        <dbReference type="ChEBI" id="CHEBI:59789"/>
    </ligand>
</feature>
<evidence type="ECO:0000256" key="8">
    <source>
        <dbReference type="SAM" id="MobiDB-lite"/>
    </source>
</evidence>
<gene>
    <name evidence="10" type="primary">LOC105364564</name>
</gene>
<dbReference type="Gene3D" id="3.40.50.150">
    <property type="entry name" value="Vaccinia Virus protein VP39"/>
    <property type="match status" value="1"/>
</dbReference>
<dbReference type="PANTHER" id="PTHR45904">
    <property type="entry name" value="TRNA (URACIL-5-)-METHYLTRANSFERASE"/>
    <property type="match status" value="1"/>
</dbReference>
<feature type="binding site" evidence="6">
    <location>
        <position position="469"/>
    </location>
    <ligand>
        <name>S-adenosyl-L-methionine</name>
        <dbReference type="ChEBI" id="CHEBI:59789"/>
    </ligand>
</feature>
<reference evidence="10" key="1">
    <citation type="submission" date="2025-08" db="UniProtKB">
        <authorList>
            <consortium name="RefSeq"/>
        </authorList>
    </citation>
    <scope>IDENTIFICATION</scope>
</reference>
<dbReference type="InterPro" id="IPR012677">
    <property type="entry name" value="Nucleotide-bd_a/b_plait_sf"/>
</dbReference>
<comment type="catalytic activity">
    <reaction evidence="5">
        <text>uridine(54) in tRNA + S-adenosyl-L-methionine = 5-methyluridine(54) in tRNA + S-adenosyl-L-homocysteine + H(+)</text>
        <dbReference type="Rhea" id="RHEA:42712"/>
        <dbReference type="Rhea" id="RHEA-COMP:10167"/>
        <dbReference type="Rhea" id="RHEA-COMP:10193"/>
        <dbReference type="ChEBI" id="CHEBI:15378"/>
        <dbReference type="ChEBI" id="CHEBI:57856"/>
        <dbReference type="ChEBI" id="CHEBI:59789"/>
        <dbReference type="ChEBI" id="CHEBI:65315"/>
        <dbReference type="ChEBI" id="CHEBI:74447"/>
        <dbReference type="EC" id="2.1.1.35"/>
    </reaction>
    <physiologicalReaction direction="left-to-right" evidence="5">
        <dbReference type="Rhea" id="RHEA:42713"/>
    </physiologicalReaction>
</comment>
<dbReference type="InterPro" id="IPR030390">
    <property type="entry name" value="MeTrfase_TrmA_AS"/>
</dbReference>
<dbReference type="GO" id="GO:0030697">
    <property type="term" value="F:tRNA (uracil(54)-C5)-methyltransferase activity, S-adenosyl methionine-dependent"/>
    <property type="evidence" value="ECO:0007669"/>
    <property type="project" value="UniProtKB-EC"/>
</dbReference>
<comment type="similarity">
    <text evidence="6">Belongs to the class I-like SAM-binding methyltransferase superfamily. RNA M5U methyltransferase family.</text>
</comment>
<dbReference type="InterPro" id="IPR010280">
    <property type="entry name" value="U5_MeTrfase_fam"/>
</dbReference>
<name>A0AAJ6YMM8_9HYME</name>
<dbReference type="PANTHER" id="PTHR45904:SF2">
    <property type="entry name" value="TRNA (URACIL-5-)-METHYLTRANSFERASE HOMOLOG A"/>
    <property type="match status" value="1"/>
</dbReference>
<dbReference type="AlphaFoldDB" id="A0AAJ6YMM8"/>
<dbReference type="Pfam" id="PF05958">
    <property type="entry name" value="tRNA_U5-meth_tr"/>
    <property type="match status" value="1"/>
</dbReference>
<keyword evidence="3 6" id="KW-0949">S-adenosyl-L-methionine</keyword>
<dbReference type="InterPro" id="IPR045850">
    <property type="entry name" value="TRM2_met"/>
</dbReference>
<dbReference type="InterPro" id="IPR029063">
    <property type="entry name" value="SAM-dependent_MTases_sf"/>
</dbReference>
<dbReference type="GO" id="GO:0006396">
    <property type="term" value="P:RNA processing"/>
    <property type="evidence" value="ECO:0007669"/>
    <property type="project" value="InterPro"/>
</dbReference>
<dbReference type="PROSITE" id="PS51687">
    <property type="entry name" value="SAM_MT_RNA_M5U"/>
    <property type="match status" value="1"/>
</dbReference>
<keyword evidence="9" id="KW-1185">Reference proteome</keyword>
<sequence length="607" mass="68667">MRYFSILHDIKLSEASNDQLRMSAEADESQENSVNEVNKETKQGHETTKEDLYAYLERDCYTTEKFKVEIRGLPKYYGIGELKKFLNEKLCLNANKIKPPRKGSGWAYVCFRNNECRDKAISVLNGIKWKHAQLTAHVANPAPDPYMKRKLEKNDECSKKMKIGANLESILPEDQIKSNTIPLWNMPYDEQLEFKQNEMKNIIDKMGKQILKVNKDLAGWLNKQKEDNDGLPCKLGKIVHSNVIEGYRNKCEFTVGIDVTGKQKMIGFRLSSYAAGSIAVGPIDHLCHIPKRMKIAIKILEKFIHNSELDVFNPITHSGYWRQVSARTTRLDHLMLIIGIHPQNMTGEDKKKLQLELKQFFEQDSNSIARVTSLYFQTIEKKAAGGEGGGIIEHVSGLPYIEEALLGMTFRISPEAFFQINSLCAEELYKTAIDLMKPTTDTALLDVCCGTGTIGLIFAKHCEEVFGIEMVPNAIEDAKVNATKNNVSNCEFFVGKAEDILLPVINRTKKSNVVAIVDPPRAGLHQKALVALRKIKQLNKLVYISCNPNAAIKNLVDLARPNSKQYFGEPLVPIKAIPVDMFPYTKHCELVLYLERLPLVKESIDEM</sequence>
<evidence type="ECO:0000256" key="7">
    <source>
        <dbReference type="PROSITE-ProRule" id="PRU10015"/>
    </source>
</evidence>
<organism evidence="9 10">
    <name type="scientific">Ceratosolen solmsi marchali</name>
    <dbReference type="NCBI Taxonomy" id="326594"/>
    <lineage>
        <taxon>Eukaryota</taxon>
        <taxon>Metazoa</taxon>
        <taxon>Ecdysozoa</taxon>
        <taxon>Arthropoda</taxon>
        <taxon>Hexapoda</taxon>
        <taxon>Insecta</taxon>
        <taxon>Pterygota</taxon>
        <taxon>Neoptera</taxon>
        <taxon>Endopterygota</taxon>
        <taxon>Hymenoptera</taxon>
        <taxon>Apocrita</taxon>
        <taxon>Proctotrupomorpha</taxon>
        <taxon>Chalcidoidea</taxon>
        <taxon>Agaonidae</taxon>
        <taxon>Agaoninae</taxon>
        <taxon>Ceratosolen</taxon>
    </lineage>
</organism>
<dbReference type="SUPFAM" id="SSF53335">
    <property type="entry name" value="S-adenosyl-L-methionine-dependent methyltransferases"/>
    <property type="match status" value="1"/>
</dbReference>
<evidence type="ECO:0000256" key="6">
    <source>
        <dbReference type="PROSITE-ProRule" id="PRU01024"/>
    </source>
</evidence>
<dbReference type="GO" id="GO:0003723">
    <property type="term" value="F:RNA binding"/>
    <property type="evidence" value="ECO:0007669"/>
    <property type="project" value="TreeGrafter"/>
</dbReference>
<dbReference type="CDD" id="cd02440">
    <property type="entry name" value="AdoMet_MTases"/>
    <property type="match status" value="1"/>
</dbReference>
<evidence type="ECO:0000313" key="10">
    <source>
        <dbReference type="RefSeq" id="XP_011500830.1"/>
    </source>
</evidence>
<feature type="active site" description="Nucleophile" evidence="6">
    <location>
        <position position="546"/>
    </location>
</feature>
<dbReference type="RefSeq" id="XP_011500830.1">
    <property type="nucleotide sequence ID" value="XM_011502528.1"/>
</dbReference>
<dbReference type="Gene3D" id="2.40.50.1070">
    <property type="match status" value="1"/>
</dbReference>
<proteinExistence type="inferred from homology"/>
<dbReference type="KEGG" id="csol:105364564"/>